<dbReference type="PANTHER" id="PTHR12242">
    <property type="entry name" value="OS02G0130600 PROTEIN-RELATED"/>
    <property type="match status" value="1"/>
</dbReference>
<evidence type="ECO:0000256" key="4">
    <source>
        <dbReference type="ARBA" id="ARBA00023136"/>
    </source>
</evidence>
<dbReference type="PANTHER" id="PTHR12242:SF1">
    <property type="entry name" value="MYND-TYPE DOMAIN-CONTAINING PROTEIN"/>
    <property type="match status" value="1"/>
</dbReference>
<dbReference type="EMBL" id="KZ303518">
    <property type="protein sequence ID" value="PIA14399.1"/>
    <property type="molecule type" value="Genomic_DNA"/>
</dbReference>
<organism evidence="6 7">
    <name type="scientific">Coemansia reversa (strain ATCC 12441 / NRRL 1564)</name>
    <dbReference type="NCBI Taxonomy" id="763665"/>
    <lineage>
        <taxon>Eukaryota</taxon>
        <taxon>Fungi</taxon>
        <taxon>Fungi incertae sedis</taxon>
        <taxon>Zoopagomycota</taxon>
        <taxon>Kickxellomycotina</taxon>
        <taxon>Kickxellomycetes</taxon>
        <taxon>Kickxellales</taxon>
        <taxon>Kickxellaceae</taxon>
        <taxon>Coemansia</taxon>
    </lineage>
</organism>
<proteinExistence type="predicted"/>
<evidence type="ECO:0000256" key="5">
    <source>
        <dbReference type="SAM" id="Phobius"/>
    </source>
</evidence>
<dbReference type="InterPro" id="IPR006838">
    <property type="entry name" value="ADTRP_AIG1"/>
</dbReference>
<dbReference type="Proteomes" id="UP000242474">
    <property type="component" value="Unassembled WGS sequence"/>
</dbReference>
<accession>A0A2G5B5W3</accession>
<dbReference type="STRING" id="763665.A0A2G5B5W3"/>
<keyword evidence="4 5" id="KW-0472">Membrane</keyword>
<keyword evidence="7" id="KW-1185">Reference proteome</keyword>
<comment type="subcellular location">
    <subcellularLocation>
        <location evidence="1">Endomembrane system</location>
        <topology evidence="1">Multi-pass membrane protein</topology>
    </subcellularLocation>
</comment>
<sequence>MTGREMLLTLQQKFYCYLFHNPQLRDDFYVTSYLIPQATLGIIRGVLFVYCLIVLISNLVVNIIHGAGWNWAAYFTTLSFFGITLYYGVATYTTLRYWQKQQQYGIRFNKQSLQNGDENSSVVIDSALLSQEPVQLTPAANNQDSIMETTLDDESTQLTTDRREIVEIEVASDIIQDKEEEDVEMKPRNTTESFTILHQLTLAMQQILYESFACFAPLVTIVYWGLLYSTESVVLDTMLDLWMGISMHAINTILMLLEVFVFAKSPFNKGHFSILFGFLLLYLGLAYFMVGVYDFYVYPFF</sequence>
<evidence type="ECO:0000313" key="7">
    <source>
        <dbReference type="Proteomes" id="UP000242474"/>
    </source>
</evidence>
<feature type="transmembrane region" description="Helical" evidence="5">
    <location>
        <begin position="207"/>
        <end position="229"/>
    </location>
</feature>
<feature type="non-terminal residue" evidence="6">
    <location>
        <position position="301"/>
    </location>
</feature>
<dbReference type="AlphaFoldDB" id="A0A2G5B5W3"/>
<evidence type="ECO:0000256" key="2">
    <source>
        <dbReference type="ARBA" id="ARBA00022692"/>
    </source>
</evidence>
<feature type="transmembrane region" description="Helical" evidence="5">
    <location>
        <begin position="274"/>
        <end position="296"/>
    </location>
</feature>
<evidence type="ECO:0000313" key="6">
    <source>
        <dbReference type="EMBL" id="PIA14399.1"/>
    </source>
</evidence>
<dbReference type="GO" id="GO:0012505">
    <property type="term" value="C:endomembrane system"/>
    <property type="evidence" value="ECO:0007669"/>
    <property type="project" value="UniProtKB-SubCell"/>
</dbReference>
<feature type="transmembrane region" description="Helical" evidence="5">
    <location>
        <begin position="71"/>
        <end position="95"/>
    </location>
</feature>
<reference evidence="6 7" key="1">
    <citation type="journal article" date="2015" name="Genome Biol. Evol.">
        <title>Phylogenomic analyses indicate that early fungi evolved digesting cell walls of algal ancestors of land plants.</title>
        <authorList>
            <person name="Chang Y."/>
            <person name="Wang S."/>
            <person name="Sekimoto S."/>
            <person name="Aerts A.L."/>
            <person name="Choi C."/>
            <person name="Clum A."/>
            <person name="LaButti K.M."/>
            <person name="Lindquist E.A."/>
            <person name="Yee Ngan C."/>
            <person name="Ohm R.A."/>
            <person name="Salamov A.A."/>
            <person name="Grigoriev I.V."/>
            <person name="Spatafora J.W."/>
            <person name="Berbee M.L."/>
        </authorList>
    </citation>
    <scope>NUCLEOTIDE SEQUENCE [LARGE SCALE GENOMIC DNA]</scope>
    <source>
        <strain evidence="6 7">NRRL 1564</strain>
    </source>
</reference>
<feature type="transmembrane region" description="Helical" evidence="5">
    <location>
        <begin position="42"/>
        <end position="65"/>
    </location>
</feature>
<name>A0A2G5B5W3_COERN</name>
<evidence type="ECO:0000256" key="3">
    <source>
        <dbReference type="ARBA" id="ARBA00022989"/>
    </source>
</evidence>
<evidence type="ECO:0000256" key="1">
    <source>
        <dbReference type="ARBA" id="ARBA00004127"/>
    </source>
</evidence>
<gene>
    <name evidence="6" type="ORF">COEREDRAFT_82795</name>
</gene>
<dbReference type="OrthoDB" id="419711at2759"/>
<dbReference type="GO" id="GO:0016020">
    <property type="term" value="C:membrane"/>
    <property type="evidence" value="ECO:0007669"/>
    <property type="project" value="InterPro"/>
</dbReference>
<feature type="transmembrane region" description="Helical" evidence="5">
    <location>
        <begin position="241"/>
        <end position="262"/>
    </location>
</feature>
<keyword evidence="3 5" id="KW-1133">Transmembrane helix</keyword>
<keyword evidence="2 5" id="KW-0812">Transmembrane</keyword>
<protein>
    <submittedName>
        <fullName evidence="6">Uncharacterized protein</fullName>
    </submittedName>
</protein>
<dbReference type="Pfam" id="PF04750">
    <property type="entry name" value="Far-17a_AIG1"/>
    <property type="match status" value="1"/>
</dbReference>